<dbReference type="SUPFAM" id="SSF54637">
    <property type="entry name" value="Thioesterase/thiol ester dehydrase-isomerase"/>
    <property type="match status" value="1"/>
</dbReference>
<dbReference type="Pfam" id="PF03061">
    <property type="entry name" value="4HBT"/>
    <property type="match status" value="1"/>
</dbReference>
<dbReference type="PANTHER" id="PTHR43240:SF1">
    <property type="entry name" value="BLR5584 PROTEIN"/>
    <property type="match status" value="1"/>
</dbReference>
<dbReference type="InterPro" id="IPR006683">
    <property type="entry name" value="Thioestr_dom"/>
</dbReference>
<dbReference type="PANTHER" id="PTHR43240">
    <property type="entry name" value="1,4-DIHYDROXY-2-NAPHTHOYL-COA THIOESTERASE 1"/>
    <property type="match status" value="1"/>
</dbReference>
<sequence length="130" mass="14119">MTDAFAYAPISQLIGLEVQPGEAGMAEVFLDVDQRMHNPMGFVHGGIIALLADATMGIAFGRTLDDQNSFATVEMKTSYLRPVKASRLRGTAELVQRGLRIGFVECRITDSRQRLIATASCTCTVNSLHS</sequence>
<dbReference type="GO" id="GO:0005829">
    <property type="term" value="C:cytosol"/>
    <property type="evidence" value="ECO:0007669"/>
    <property type="project" value="TreeGrafter"/>
</dbReference>
<dbReference type="NCBIfam" id="TIGR00369">
    <property type="entry name" value="unchar_dom_1"/>
    <property type="match status" value="1"/>
</dbReference>
<reference evidence="3 4" key="1">
    <citation type="submission" date="2019-02" db="EMBL/GenBank/DDBJ databases">
        <title>Deep-cultivation of Planctomycetes and their phenomic and genomic characterization uncovers novel biology.</title>
        <authorList>
            <person name="Wiegand S."/>
            <person name="Jogler M."/>
            <person name="Boedeker C."/>
            <person name="Pinto D."/>
            <person name="Vollmers J."/>
            <person name="Rivas-Marin E."/>
            <person name="Kohn T."/>
            <person name="Peeters S.H."/>
            <person name="Heuer A."/>
            <person name="Rast P."/>
            <person name="Oberbeckmann S."/>
            <person name="Bunk B."/>
            <person name="Jeske O."/>
            <person name="Meyerdierks A."/>
            <person name="Storesund J.E."/>
            <person name="Kallscheuer N."/>
            <person name="Luecker S."/>
            <person name="Lage O.M."/>
            <person name="Pohl T."/>
            <person name="Merkel B.J."/>
            <person name="Hornburger P."/>
            <person name="Mueller R.-W."/>
            <person name="Bruemmer F."/>
            <person name="Labrenz M."/>
            <person name="Spormann A.M."/>
            <person name="Op den Camp H."/>
            <person name="Overmann J."/>
            <person name="Amann R."/>
            <person name="Jetten M.S.M."/>
            <person name="Mascher T."/>
            <person name="Medema M.H."/>
            <person name="Devos D.P."/>
            <person name="Kaster A.-K."/>
            <person name="Ovreas L."/>
            <person name="Rohde M."/>
            <person name="Galperin M.Y."/>
            <person name="Jogler C."/>
        </authorList>
    </citation>
    <scope>NUCLEOTIDE SEQUENCE [LARGE SCALE GENOMIC DNA]</scope>
    <source>
        <strain evidence="3 4">Q31a</strain>
    </source>
</reference>
<name>A0A518GF50_9BACT</name>
<dbReference type="InterPro" id="IPR003736">
    <property type="entry name" value="PAAI_dom"/>
</dbReference>
<dbReference type="GO" id="GO:0061522">
    <property type="term" value="F:1,4-dihydroxy-2-naphthoyl-CoA thioesterase activity"/>
    <property type="evidence" value="ECO:0007669"/>
    <property type="project" value="TreeGrafter"/>
</dbReference>
<evidence type="ECO:0000256" key="1">
    <source>
        <dbReference type="ARBA" id="ARBA00022801"/>
    </source>
</evidence>
<evidence type="ECO:0000313" key="4">
    <source>
        <dbReference type="Proteomes" id="UP000318017"/>
    </source>
</evidence>
<proteinExistence type="predicted"/>
<dbReference type="Proteomes" id="UP000318017">
    <property type="component" value="Chromosome"/>
</dbReference>
<dbReference type="EMBL" id="CP036298">
    <property type="protein sequence ID" value="QDV27219.1"/>
    <property type="molecule type" value="Genomic_DNA"/>
</dbReference>
<organism evidence="3 4">
    <name type="scientific">Aureliella helgolandensis</name>
    <dbReference type="NCBI Taxonomy" id="2527968"/>
    <lineage>
        <taxon>Bacteria</taxon>
        <taxon>Pseudomonadati</taxon>
        <taxon>Planctomycetota</taxon>
        <taxon>Planctomycetia</taxon>
        <taxon>Pirellulales</taxon>
        <taxon>Pirellulaceae</taxon>
        <taxon>Aureliella</taxon>
    </lineage>
</organism>
<keyword evidence="4" id="KW-1185">Reference proteome</keyword>
<dbReference type="CDD" id="cd03443">
    <property type="entry name" value="PaaI_thioesterase"/>
    <property type="match status" value="1"/>
</dbReference>
<dbReference type="KEGG" id="ahel:Q31a_56070"/>
<evidence type="ECO:0000313" key="3">
    <source>
        <dbReference type="EMBL" id="QDV27219.1"/>
    </source>
</evidence>
<dbReference type="InterPro" id="IPR029069">
    <property type="entry name" value="HotDog_dom_sf"/>
</dbReference>
<protein>
    <submittedName>
        <fullName evidence="3">Esterase</fullName>
        <ecNumber evidence="3">3.1.2.-</ecNumber>
    </submittedName>
</protein>
<dbReference type="AlphaFoldDB" id="A0A518GF50"/>
<accession>A0A518GF50</accession>
<keyword evidence="1 3" id="KW-0378">Hydrolase</keyword>
<dbReference type="RefSeq" id="WP_145084269.1">
    <property type="nucleotide sequence ID" value="NZ_CP036298.1"/>
</dbReference>
<dbReference type="EC" id="3.1.2.-" evidence="3"/>
<evidence type="ECO:0000259" key="2">
    <source>
        <dbReference type="Pfam" id="PF03061"/>
    </source>
</evidence>
<feature type="domain" description="Thioesterase" evidence="2">
    <location>
        <begin position="40"/>
        <end position="116"/>
    </location>
</feature>
<dbReference type="OrthoDB" id="328435at2"/>
<gene>
    <name evidence="3" type="ORF">Q31a_56070</name>
</gene>
<dbReference type="Gene3D" id="3.10.129.10">
    <property type="entry name" value="Hotdog Thioesterase"/>
    <property type="match status" value="1"/>
</dbReference>